<comment type="similarity">
    <text evidence="3">Belongs to the PAT1 family.</text>
</comment>
<evidence type="ECO:0000256" key="3">
    <source>
        <dbReference type="ARBA" id="ARBA00009138"/>
    </source>
</evidence>
<evidence type="ECO:0000256" key="5">
    <source>
        <dbReference type="ARBA" id="ARBA00022884"/>
    </source>
</evidence>
<name>A0A835NJM4_9PASS</name>
<dbReference type="GO" id="GO:0033962">
    <property type="term" value="P:P-body assembly"/>
    <property type="evidence" value="ECO:0007669"/>
    <property type="project" value="TreeGrafter"/>
</dbReference>
<feature type="domain" description="mRNA decay factor PAT1" evidence="7">
    <location>
        <begin position="503"/>
        <end position="643"/>
    </location>
</feature>
<dbReference type="InterPro" id="IPR039900">
    <property type="entry name" value="Pat1-like"/>
</dbReference>
<dbReference type="EMBL" id="JADDUC020000013">
    <property type="protein sequence ID" value="KAI1234965.1"/>
    <property type="molecule type" value="Genomic_DNA"/>
</dbReference>
<dbReference type="AlphaFoldDB" id="A0A835NJM4"/>
<protein>
    <submittedName>
        <fullName evidence="8">Protein PAT1 2</fullName>
    </submittedName>
</protein>
<dbReference type="PANTHER" id="PTHR21551:SF3">
    <property type="entry name" value="PROTEIN PAT1 HOMOLOG 2"/>
    <property type="match status" value="1"/>
</dbReference>
<evidence type="ECO:0000256" key="1">
    <source>
        <dbReference type="ARBA" id="ARBA00004123"/>
    </source>
</evidence>
<dbReference type="Proteomes" id="UP000618051">
    <property type="component" value="Unassembled WGS sequence"/>
</dbReference>
<feature type="non-terminal residue" evidence="8">
    <location>
        <position position="1"/>
    </location>
</feature>
<dbReference type="InterPro" id="IPR019167">
    <property type="entry name" value="PAT1_dom"/>
</dbReference>
<sequence>ILEDFLLVEDALLLEEMAEEDDELDLYNEMTFGLDRDSTEEDVPKLLEVPEINPEVTKALVEATGRTAEQLAEEEGGIDPEVEQVNFQLEEEVEELGTEEQEDDQECFEEPGELGDPAVMRAVRSKPTLESQDSAVLDSRIDTCWGEFGKEDMLTMDSTAWDSCPDSVSHHLMLEVGTSSQAFREWLRAPHYSRTRVTQGEFGTPGGCECPPKAELGFEGKVVESGGTGTSMELKCFQLCPVPPAAASSSQQDKAILQVLERPPPSTNMALDFPGSPVQRGYGSSPQLKCPDLRLMSPKPFSQCFLQQAPVMSPRSSCSPRPFPPACRPPPLFTPNQTAGYAPPTPFQPGSPTVGSPPRPLGMCFRPMSSSLDPAVFFSPSAMGQLNFSTPSHMTQLHPQHQRILMQQQGRQAQSVSPKKLWSRKADPYAGLMTSKEKDWVVKVQMMQLQSKNMDDDYYYQTYYRQLEHKQAEEELLGRRNKPPKLVTPFIQKVETYDSVVRIAGSLGQVTVSTCYSPRRAIDAVHHALLEEEAAGTHRLRALHRIEKLFLQLLEVEEIQQKMSLALREQQPQSQEQKTQKVESIYQALKIRACNSEEEAEDEFLQLLCVRKGKKVVARLLPHLIREQREKILLTIIHHLPFLMKKDMLDEASTFSQGRDGLGCPRISDSCSPLCPAQSLPLLFSPLNEVVGEMTFSKLIEVLQELTQALPESSELPLTMALKNQFGISLLYSLLSHGERLLSSRVPLKPCRGDFEAWTDTVYLMSQELSRLPTASLAEPLVLPSNLVLLFCRYLDKQTVYHLAAKMAECSPLPTEADMFC</sequence>
<accession>A0A835NJM4</accession>
<proteinExistence type="inferred from homology"/>
<evidence type="ECO:0000256" key="2">
    <source>
        <dbReference type="ARBA" id="ARBA00004496"/>
    </source>
</evidence>
<reference evidence="9" key="3">
    <citation type="submission" date="2022-01" db="EMBL/GenBank/DDBJ databases">
        <authorList>
            <person name="Rubenstein D.R."/>
        </authorList>
    </citation>
    <scope>NUCLEOTIDE SEQUENCE</scope>
    <source>
        <strain evidence="9">SS15</strain>
        <tissue evidence="9">Liver</tissue>
    </source>
</reference>
<dbReference type="PANTHER" id="PTHR21551">
    <property type="entry name" value="TOPOISOMERASE II-ASSOCIATED PROTEIN PAT1"/>
    <property type="match status" value="1"/>
</dbReference>
<dbReference type="Pfam" id="PF09770">
    <property type="entry name" value="PAT1"/>
    <property type="match status" value="1"/>
</dbReference>
<reference evidence="8" key="1">
    <citation type="submission" date="2020-10" db="EMBL/GenBank/DDBJ databases">
        <title>Feather gene expression reveals the developmental basis of iridescence in African starlings.</title>
        <authorList>
            <person name="Rubenstein D.R."/>
        </authorList>
    </citation>
    <scope>NUCLEOTIDE SEQUENCE</scope>
    <source>
        <strain evidence="8">SS15</strain>
        <tissue evidence="8">Liver</tissue>
    </source>
</reference>
<dbReference type="GO" id="GO:0005634">
    <property type="term" value="C:nucleus"/>
    <property type="evidence" value="ECO:0007669"/>
    <property type="project" value="UniProtKB-SubCell"/>
</dbReference>
<evidence type="ECO:0000259" key="7">
    <source>
        <dbReference type="Pfam" id="PF09770"/>
    </source>
</evidence>
<comment type="subcellular location">
    <subcellularLocation>
        <location evidence="2">Cytoplasm</location>
    </subcellularLocation>
    <subcellularLocation>
        <location evidence="1">Nucleus</location>
    </subcellularLocation>
</comment>
<evidence type="ECO:0000256" key="4">
    <source>
        <dbReference type="ARBA" id="ARBA00022490"/>
    </source>
</evidence>
<evidence type="ECO:0000256" key="6">
    <source>
        <dbReference type="ARBA" id="ARBA00023242"/>
    </source>
</evidence>
<organism evidence="8">
    <name type="scientific">Lamprotornis superbus</name>
    <dbReference type="NCBI Taxonomy" id="245042"/>
    <lineage>
        <taxon>Eukaryota</taxon>
        <taxon>Metazoa</taxon>
        <taxon>Chordata</taxon>
        <taxon>Craniata</taxon>
        <taxon>Vertebrata</taxon>
        <taxon>Euteleostomi</taxon>
        <taxon>Archelosauria</taxon>
        <taxon>Archosauria</taxon>
        <taxon>Dinosauria</taxon>
        <taxon>Saurischia</taxon>
        <taxon>Theropoda</taxon>
        <taxon>Coelurosauria</taxon>
        <taxon>Aves</taxon>
        <taxon>Neognathae</taxon>
        <taxon>Neoaves</taxon>
        <taxon>Telluraves</taxon>
        <taxon>Australaves</taxon>
        <taxon>Passeriformes</taxon>
        <taxon>Sturnidae</taxon>
        <taxon>Lamprotornis</taxon>
    </lineage>
</organism>
<keyword evidence="5" id="KW-0694">RNA-binding</keyword>
<evidence type="ECO:0000313" key="9">
    <source>
        <dbReference type="EMBL" id="KAI1234965.1"/>
    </source>
</evidence>
<dbReference type="EMBL" id="JADDUC010000182">
    <property type="protein sequence ID" value="KAG0116201.1"/>
    <property type="molecule type" value="Genomic_DNA"/>
</dbReference>
<reference evidence="9 10" key="2">
    <citation type="journal article" date="2021" name="J. Hered.">
        <title>Feather Gene Expression Elucidates the Developmental Basis of Plumage Iridescence in African Starlings.</title>
        <authorList>
            <person name="Rubenstein D.R."/>
            <person name="Corvelo A."/>
            <person name="MacManes M.D."/>
            <person name="Maia R."/>
            <person name="Narzisi G."/>
            <person name="Rousaki A."/>
            <person name="Vandenabeele P."/>
            <person name="Shawkey M.D."/>
            <person name="Solomon J."/>
        </authorList>
    </citation>
    <scope>NUCLEOTIDE SEQUENCE [LARGE SCALE GENOMIC DNA]</scope>
    <source>
        <strain evidence="9">SS15</strain>
    </source>
</reference>
<dbReference type="GO" id="GO:0000932">
    <property type="term" value="C:P-body"/>
    <property type="evidence" value="ECO:0007669"/>
    <property type="project" value="TreeGrafter"/>
</dbReference>
<gene>
    <name evidence="9" type="ORF">IHE44_0002591</name>
    <name evidence="8" type="ORF">IHE44_004575</name>
</gene>
<dbReference type="GO" id="GO:0000290">
    <property type="term" value="P:deadenylation-dependent decapping of nuclear-transcribed mRNA"/>
    <property type="evidence" value="ECO:0007669"/>
    <property type="project" value="InterPro"/>
</dbReference>
<evidence type="ECO:0000313" key="8">
    <source>
        <dbReference type="EMBL" id="KAG0116201.1"/>
    </source>
</evidence>
<evidence type="ECO:0000313" key="10">
    <source>
        <dbReference type="Proteomes" id="UP000618051"/>
    </source>
</evidence>
<comment type="caution">
    <text evidence="8">The sequence shown here is derived from an EMBL/GenBank/DDBJ whole genome shotgun (WGS) entry which is preliminary data.</text>
</comment>
<keyword evidence="10" id="KW-1185">Reference proteome</keyword>
<dbReference type="OrthoDB" id="8251691at2759"/>
<dbReference type="GO" id="GO:0003723">
    <property type="term" value="F:RNA binding"/>
    <property type="evidence" value="ECO:0007669"/>
    <property type="project" value="UniProtKB-KW"/>
</dbReference>
<keyword evidence="4" id="KW-0963">Cytoplasm</keyword>
<keyword evidence="6" id="KW-0539">Nucleus</keyword>